<dbReference type="SUPFAM" id="SSF48264">
    <property type="entry name" value="Cytochrome P450"/>
    <property type="match status" value="1"/>
</dbReference>
<evidence type="ECO:0008006" key="10">
    <source>
        <dbReference type="Google" id="ProtNLM"/>
    </source>
</evidence>
<gene>
    <name evidence="8" type="ORF">H6P81_007732</name>
</gene>
<dbReference type="AlphaFoldDB" id="A0AAV7F1D9"/>
<feature type="binding site" description="axial binding residue" evidence="5">
    <location>
        <position position="461"/>
    </location>
    <ligand>
        <name>heme</name>
        <dbReference type="ChEBI" id="CHEBI:30413"/>
    </ligand>
    <ligandPart>
        <name>Fe</name>
        <dbReference type="ChEBI" id="CHEBI:18248"/>
    </ligandPart>
</feature>
<reference evidence="8 9" key="1">
    <citation type="submission" date="2021-07" db="EMBL/GenBank/DDBJ databases">
        <title>The Aristolochia fimbriata genome: insights into angiosperm evolution, floral development and chemical biosynthesis.</title>
        <authorList>
            <person name="Jiao Y."/>
        </authorList>
    </citation>
    <scope>NUCLEOTIDE SEQUENCE [LARGE SCALE GENOMIC DNA]</scope>
    <source>
        <strain evidence="8">IBCAS-2021</strain>
        <tissue evidence="8">Leaf</tissue>
    </source>
</reference>
<dbReference type="GO" id="GO:0016705">
    <property type="term" value="F:oxidoreductase activity, acting on paired donors, with incorporation or reduction of molecular oxygen"/>
    <property type="evidence" value="ECO:0007669"/>
    <property type="project" value="InterPro"/>
</dbReference>
<protein>
    <recommendedName>
        <fullName evidence="10">Cytochrome P450</fullName>
    </recommendedName>
</protein>
<name>A0AAV7F1D9_ARIFI</name>
<dbReference type="CDD" id="cd11064">
    <property type="entry name" value="CYP86A"/>
    <property type="match status" value="1"/>
</dbReference>
<comment type="caution">
    <text evidence="8">The sequence shown here is derived from an EMBL/GenBank/DDBJ whole genome shotgun (WGS) entry which is preliminary data.</text>
</comment>
<sequence>MELWDLLPSLFLVLLSTYLIFFFFFVFHGRRQHYSVNPTPRGLKSYPILGFLPDFIKNRHRILDRITELLILHPTNTIVLRRPGDSDGIITANPMNIEHILKTNFDNYPKGERIVSALADLIGDGIFVSDGDQWKRQRKTASLEFSTKSLRNFVMDAVRFEVSNRMVPVLDRAAGDEKKTLNLQDVLERFAFDSVCKLAFNEDPGCLAGDVASRSSDFVRAFDDAATISAARLMYAFRTLWKIKKLLNVGSERRLRRSISAVHDFTAEIIRRRKEKLIENDADAAGDGDLLSRFVASHGYSSEEALRDILVSFVLAGRDTTSSGLSWFFWVLSSRPDAEKHILSEIERVRGLHGTRSGETFGFEELKDMHYLHAAISEAMRLYPPVPVDTRECTNDETLPDGTCVKKGWFVTYFAYSMGRLERLWGPDCLSYRPERWLENGIFRAESQFKYPVFHAGPRICLGKEMAYLQMKSIAACIIERFEVEVLEKEKRPEFQLSMTLRMKGGLPIRVRRRTK</sequence>
<dbReference type="Proteomes" id="UP000825729">
    <property type="component" value="Unassembled WGS sequence"/>
</dbReference>
<keyword evidence="7" id="KW-0472">Membrane</keyword>
<dbReference type="GO" id="GO:0020037">
    <property type="term" value="F:heme binding"/>
    <property type="evidence" value="ECO:0007669"/>
    <property type="project" value="InterPro"/>
</dbReference>
<dbReference type="Gene3D" id="1.10.630.10">
    <property type="entry name" value="Cytochrome P450"/>
    <property type="match status" value="1"/>
</dbReference>
<dbReference type="GO" id="GO:0004497">
    <property type="term" value="F:monooxygenase activity"/>
    <property type="evidence" value="ECO:0007669"/>
    <property type="project" value="UniProtKB-KW"/>
</dbReference>
<dbReference type="GO" id="GO:0006629">
    <property type="term" value="P:lipid metabolic process"/>
    <property type="evidence" value="ECO:0007669"/>
    <property type="project" value="UniProtKB-ARBA"/>
</dbReference>
<feature type="transmembrane region" description="Helical" evidence="7">
    <location>
        <begin position="6"/>
        <end position="27"/>
    </location>
</feature>
<dbReference type="EMBL" id="JAINDJ010000003">
    <property type="protein sequence ID" value="KAG9454828.1"/>
    <property type="molecule type" value="Genomic_DNA"/>
</dbReference>
<keyword evidence="9" id="KW-1185">Reference proteome</keyword>
<evidence type="ECO:0000256" key="7">
    <source>
        <dbReference type="SAM" id="Phobius"/>
    </source>
</evidence>
<keyword evidence="7" id="KW-0812">Transmembrane</keyword>
<keyword evidence="3 6" id="KW-0560">Oxidoreductase</keyword>
<keyword evidence="7" id="KW-1133">Transmembrane helix</keyword>
<dbReference type="InterPro" id="IPR017972">
    <property type="entry name" value="Cyt_P450_CS"/>
</dbReference>
<evidence type="ECO:0000256" key="1">
    <source>
        <dbReference type="ARBA" id="ARBA00010617"/>
    </source>
</evidence>
<evidence type="ECO:0000256" key="2">
    <source>
        <dbReference type="ARBA" id="ARBA00022723"/>
    </source>
</evidence>
<keyword evidence="4 5" id="KW-0408">Iron</keyword>
<evidence type="ECO:0000313" key="8">
    <source>
        <dbReference type="EMBL" id="KAG9454828.1"/>
    </source>
</evidence>
<accession>A0AAV7F1D9</accession>
<dbReference type="PRINTS" id="PR00463">
    <property type="entry name" value="EP450I"/>
</dbReference>
<evidence type="ECO:0000256" key="5">
    <source>
        <dbReference type="PIRSR" id="PIRSR602401-1"/>
    </source>
</evidence>
<keyword evidence="6" id="KW-0503">Monooxygenase</keyword>
<keyword evidence="2 5" id="KW-0479">Metal-binding</keyword>
<dbReference type="PROSITE" id="PS00086">
    <property type="entry name" value="CYTOCHROME_P450"/>
    <property type="match status" value="1"/>
</dbReference>
<dbReference type="PANTHER" id="PTHR24296">
    <property type="entry name" value="CYTOCHROME P450"/>
    <property type="match status" value="1"/>
</dbReference>
<dbReference type="Pfam" id="PF00067">
    <property type="entry name" value="p450"/>
    <property type="match status" value="1"/>
</dbReference>
<comment type="similarity">
    <text evidence="1 6">Belongs to the cytochrome P450 family.</text>
</comment>
<evidence type="ECO:0000256" key="6">
    <source>
        <dbReference type="RuleBase" id="RU000461"/>
    </source>
</evidence>
<dbReference type="PRINTS" id="PR00385">
    <property type="entry name" value="P450"/>
</dbReference>
<proteinExistence type="inferred from homology"/>
<dbReference type="InterPro" id="IPR002401">
    <property type="entry name" value="Cyt_P450_E_grp-I"/>
</dbReference>
<dbReference type="GO" id="GO:0005506">
    <property type="term" value="F:iron ion binding"/>
    <property type="evidence" value="ECO:0007669"/>
    <property type="project" value="InterPro"/>
</dbReference>
<keyword evidence="5 6" id="KW-0349">Heme</keyword>
<organism evidence="8 9">
    <name type="scientific">Aristolochia fimbriata</name>
    <name type="common">White veined hardy Dutchman's pipe vine</name>
    <dbReference type="NCBI Taxonomy" id="158543"/>
    <lineage>
        <taxon>Eukaryota</taxon>
        <taxon>Viridiplantae</taxon>
        <taxon>Streptophyta</taxon>
        <taxon>Embryophyta</taxon>
        <taxon>Tracheophyta</taxon>
        <taxon>Spermatophyta</taxon>
        <taxon>Magnoliopsida</taxon>
        <taxon>Magnoliidae</taxon>
        <taxon>Piperales</taxon>
        <taxon>Aristolochiaceae</taxon>
        <taxon>Aristolochia</taxon>
    </lineage>
</organism>
<evidence type="ECO:0000256" key="4">
    <source>
        <dbReference type="ARBA" id="ARBA00023004"/>
    </source>
</evidence>
<comment type="cofactor">
    <cofactor evidence="5">
        <name>heme</name>
        <dbReference type="ChEBI" id="CHEBI:30413"/>
    </cofactor>
</comment>
<dbReference type="InterPro" id="IPR036396">
    <property type="entry name" value="Cyt_P450_sf"/>
</dbReference>
<evidence type="ECO:0000256" key="3">
    <source>
        <dbReference type="ARBA" id="ARBA00023002"/>
    </source>
</evidence>
<dbReference type="InterPro" id="IPR001128">
    <property type="entry name" value="Cyt_P450"/>
</dbReference>
<evidence type="ECO:0000313" key="9">
    <source>
        <dbReference type="Proteomes" id="UP000825729"/>
    </source>
</evidence>